<dbReference type="InterPro" id="IPR057744">
    <property type="entry name" value="OTAase-like"/>
</dbReference>
<dbReference type="InterPro" id="IPR032466">
    <property type="entry name" value="Metal_Hydrolase"/>
</dbReference>
<name>A0A839YY22_9SPHN</name>
<keyword evidence="1" id="KW-0732">Signal</keyword>
<proteinExistence type="predicted"/>
<protein>
    <submittedName>
        <fullName evidence="3">Imidazolonepropionase-like amidohydrolase</fullName>
    </submittedName>
</protein>
<comment type="caution">
    <text evidence="3">The sequence shown here is derived from an EMBL/GenBank/DDBJ whole genome shotgun (WGS) entry which is preliminary data.</text>
</comment>
<dbReference type="InterPro" id="IPR051781">
    <property type="entry name" value="Metallo-dep_Hydrolase"/>
</dbReference>
<evidence type="ECO:0000313" key="3">
    <source>
        <dbReference type="EMBL" id="MBB3763380.1"/>
    </source>
</evidence>
<dbReference type="Pfam" id="PF01979">
    <property type="entry name" value="Amidohydro_1"/>
    <property type="match status" value="1"/>
</dbReference>
<evidence type="ECO:0000256" key="1">
    <source>
        <dbReference type="SAM" id="SignalP"/>
    </source>
</evidence>
<organism evidence="3 4">
    <name type="scientific">Sphingomicrobium lutaoense</name>
    <dbReference type="NCBI Taxonomy" id="515949"/>
    <lineage>
        <taxon>Bacteria</taxon>
        <taxon>Pseudomonadati</taxon>
        <taxon>Pseudomonadota</taxon>
        <taxon>Alphaproteobacteria</taxon>
        <taxon>Sphingomonadales</taxon>
        <taxon>Sphingomonadaceae</taxon>
        <taxon>Sphingomicrobium</taxon>
    </lineage>
</organism>
<evidence type="ECO:0000259" key="2">
    <source>
        <dbReference type="Pfam" id="PF01979"/>
    </source>
</evidence>
<dbReference type="SUPFAM" id="SSF51556">
    <property type="entry name" value="Metallo-dependent hydrolases"/>
    <property type="match status" value="1"/>
</dbReference>
<reference evidence="3 4" key="1">
    <citation type="submission" date="2020-08" db="EMBL/GenBank/DDBJ databases">
        <title>Genomic Encyclopedia of Type Strains, Phase IV (KMG-IV): sequencing the most valuable type-strain genomes for metagenomic binning, comparative biology and taxonomic classification.</title>
        <authorList>
            <person name="Goeker M."/>
        </authorList>
    </citation>
    <scope>NUCLEOTIDE SEQUENCE [LARGE SCALE GENOMIC DNA]</scope>
    <source>
        <strain evidence="3 4">DSM 24194</strain>
    </source>
</reference>
<dbReference type="PANTHER" id="PTHR43135:SF3">
    <property type="entry name" value="ALPHA-D-RIBOSE 1-METHYLPHOSPHONATE 5-TRIPHOSPHATE DIPHOSPHATASE"/>
    <property type="match status" value="1"/>
</dbReference>
<dbReference type="RefSeq" id="WP_183932733.1">
    <property type="nucleotide sequence ID" value="NZ_JACICF010000001.1"/>
</dbReference>
<feature type="domain" description="Amidohydrolase-related" evidence="2">
    <location>
        <begin position="71"/>
        <end position="417"/>
    </location>
</feature>
<dbReference type="PANTHER" id="PTHR43135">
    <property type="entry name" value="ALPHA-D-RIBOSE 1-METHYLPHOSPHONATE 5-TRIPHOSPHATE DIPHOSPHATASE"/>
    <property type="match status" value="1"/>
</dbReference>
<dbReference type="InterPro" id="IPR011059">
    <property type="entry name" value="Metal-dep_hydrolase_composite"/>
</dbReference>
<dbReference type="SUPFAM" id="SSF51338">
    <property type="entry name" value="Composite domain of metallo-dependent hydrolases"/>
    <property type="match status" value="1"/>
</dbReference>
<dbReference type="AlphaFoldDB" id="A0A839YY22"/>
<gene>
    <name evidence="3" type="ORF">FHS50_000403</name>
</gene>
<dbReference type="Proteomes" id="UP000578569">
    <property type="component" value="Unassembled WGS sequence"/>
</dbReference>
<dbReference type="CDD" id="cd01299">
    <property type="entry name" value="Met_dep_hydrolase_A"/>
    <property type="match status" value="1"/>
</dbReference>
<keyword evidence="4" id="KW-1185">Reference proteome</keyword>
<feature type="signal peptide" evidence="1">
    <location>
        <begin position="1"/>
        <end position="19"/>
    </location>
</feature>
<dbReference type="Gene3D" id="3.20.20.140">
    <property type="entry name" value="Metal-dependent hydrolases"/>
    <property type="match status" value="1"/>
</dbReference>
<keyword evidence="3" id="KW-0378">Hydrolase</keyword>
<accession>A0A839YY22</accession>
<dbReference type="GO" id="GO:0016810">
    <property type="term" value="F:hydrolase activity, acting on carbon-nitrogen (but not peptide) bonds"/>
    <property type="evidence" value="ECO:0007669"/>
    <property type="project" value="InterPro"/>
</dbReference>
<sequence>MKKLAILAALLGTASPAIAAETILAGNLIADTSEGPIGPATITVDDGRIVSVVKGINRPADGIVHDLSDKTVMPGLIDMHVHITGDPSGDYWKAATTPDSWGVIVGVKNAEKTLKAGFTTVRDLGPRGSDSAFVLRRGIAEGYVQGPRIIASGPSISIVGGHGDVNGFRPDVNELLDDGFNCTGAVECAEKVRLASQNGSDVIKITATGGVLSQQGRGLEAHFTDAEMKSIADTAHSLGLKVAAHAHGARGIEAAARAGIDTIDHGTYADERALRAMKANGSYFVPTLAAFEGVRQGMAEGRYTPVVNAKIREVMDQVGEPIRPALDMGVKVAFGTDAGVFPHGENAMEFRLLVNAGMTPQQALSSATLVAAEALGMENEIGRIAPGYSADIIAFDGDPYADVTVLEEVDWVMARGRAAN</sequence>
<dbReference type="EMBL" id="JACICF010000001">
    <property type="protein sequence ID" value="MBB3763380.1"/>
    <property type="molecule type" value="Genomic_DNA"/>
</dbReference>
<dbReference type="InterPro" id="IPR006680">
    <property type="entry name" value="Amidohydro-rel"/>
</dbReference>
<feature type="chain" id="PRO_5033067809" evidence="1">
    <location>
        <begin position="20"/>
        <end position="420"/>
    </location>
</feature>
<dbReference type="Gene3D" id="2.30.40.10">
    <property type="entry name" value="Urease, subunit C, domain 1"/>
    <property type="match status" value="1"/>
</dbReference>
<evidence type="ECO:0000313" key="4">
    <source>
        <dbReference type="Proteomes" id="UP000578569"/>
    </source>
</evidence>